<sequence>MTPWLCCNWAALGTKTWSTAGVLSCGGTALRASPLGQRPIPLTSSSLVRAELGCAAANHHVRGPLPTCLMAYC</sequence>
<evidence type="ECO:0008006" key="4">
    <source>
        <dbReference type="Google" id="ProtNLM"/>
    </source>
</evidence>
<evidence type="ECO:0000313" key="2">
    <source>
        <dbReference type="EMBL" id="GFH28632.1"/>
    </source>
</evidence>
<feature type="signal peptide" evidence="1">
    <location>
        <begin position="1"/>
        <end position="21"/>
    </location>
</feature>
<evidence type="ECO:0000256" key="1">
    <source>
        <dbReference type="SAM" id="SignalP"/>
    </source>
</evidence>
<dbReference type="Proteomes" id="UP000485058">
    <property type="component" value="Unassembled WGS sequence"/>
</dbReference>
<name>A0A6A0A7Z8_HAELA</name>
<proteinExistence type="predicted"/>
<protein>
    <recommendedName>
        <fullName evidence="4">Secreted protein</fullName>
    </recommendedName>
</protein>
<organism evidence="2 3">
    <name type="scientific">Haematococcus lacustris</name>
    <name type="common">Green alga</name>
    <name type="synonym">Haematococcus pluvialis</name>
    <dbReference type="NCBI Taxonomy" id="44745"/>
    <lineage>
        <taxon>Eukaryota</taxon>
        <taxon>Viridiplantae</taxon>
        <taxon>Chlorophyta</taxon>
        <taxon>core chlorophytes</taxon>
        <taxon>Chlorophyceae</taxon>
        <taxon>CS clade</taxon>
        <taxon>Chlamydomonadales</taxon>
        <taxon>Haematococcaceae</taxon>
        <taxon>Haematococcus</taxon>
    </lineage>
</organism>
<reference evidence="2 3" key="1">
    <citation type="submission" date="2020-02" db="EMBL/GenBank/DDBJ databases">
        <title>Draft genome sequence of Haematococcus lacustris strain NIES-144.</title>
        <authorList>
            <person name="Morimoto D."/>
            <person name="Nakagawa S."/>
            <person name="Yoshida T."/>
            <person name="Sawayama S."/>
        </authorList>
    </citation>
    <scope>NUCLEOTIDE SEQUENCE [LARGE SCALE GENOMIC DNA]</scope>
    <source>
        <strain evidence="2 3">NIES-144</strain>
    </source>
</reference>
<evidence type="ECO:0000313" key="3">
    <source>
        <dbReference type="Proteomes" id="UP000485058"/>
    </source>
</evidence>
<comment type="caution">
    <text evidence="2">The sequence shown here is derived from an EMBL/GenBank/DDBJ whole genome shotgun (WGS) entry which is preliminary data.</text>
</comment>
<gene>
    <name evidence="2" type="ORF">HaLaN_27157</name>
</gene>
<dbReference type="EMBL" id="BLLF01003969">
    <property type="protein sequence ID" value="GFH28632.1"/>
    <property type="molecule type" value="Genomic_DNA"/>
</dbReference>
<accession>A0A6A0A7Z8</accession>
<feature type="chain" id="PRO_5025370076" description="Secreted protein" evidence="1">
    <location>
        <begin position="22"/>
        <end position="73"/>
    </location>
</feature>
<keyword evidence="3" id="KW-1185">Reference proteome</keyword>
<dbReference type="AlphaFoldDB" id="A0A6A0A7Z8"/>
<keyword evidence="1" id="KW-0732">Signal</keyword>